<reference evidence="2 3" key="1">
    <citation type="journal article" date="2015" name="Int. J. Syst. Evol. Microbiol.">
        <title>Sporolactobacillus shoreae sp. nov. and Sporolactobacillus spathodeae sp. nov., two spore-forming lactic acid bacteria isolated from tree barks in Thailand.</title>
        <authorList>
            <person name="Thamacharoensuk T."/>
            <person name="Kitahara M."/>
            <person name="Ohkuma M."/>
            <person name="Thongchul N."/>
            <person name="Tanasupawat S."/>
        </authorList>
    </citation>
    <scope>NUCLEOTIDE SEQUENCE [LARGE SCALE GENOMIC DNA]</scope>
    <source>
        <strain evidence="2 3">BK92</strain>
    </source>
</reference>
<dbReference type="AlphaFoldDB" id="A0A4Z0GJ53"/>
<accession>A0A4Z0GJ53</accession>
<evidence type="ECO:0000313" key="3">
    <source>
        <dbReference type="Proteomes" id="UP000298347"/>
    </source>
</evidence>
<organism evidence="2 3">
    <name type="scientific">Sporolactobacillus shoreae</name>
    <dbReference type="NCBI Taxonomy" id="1465501"/>
    <lineage>
        <taxon>Bacteria</taxon>
        <taxon>Bacillati</taxon>
        <taxon>Bacillota</taxon>
        <taxon>Bacilli</taxon>
        <taxon>Bacillales</taxon>
        <taxon>Sporolactobacillaceae</taxon>
        <taxon>Sporolactobacillus</taxon>
    </lineage>
</organism>
<comment type="caution">
    <text evidence="2">The sequence shown here is derived from an EMBL/GenBank/DDBJ whole genome shotgun (WGS) entry which is preliminary data.</text>
</comment>
<sequence length="97" mass="9825">MANHGSFLRAKFVSCCLRGTPDFGTKSEGPPKVAGKPPKVAGKPPKVAGKPPKVAGKPPKVAGKPPKVAGKPPKVAGKGVSLLSGHVRMGSHMIVLS</sequence>
<feature type="compositionally biased region" description="Low complexity" evidence="1">
    <location>
        <begin position="30"/>
        <end position="79"/>
    </location>
</feature>
<evidence type="ECO:0000313" key="2">
    <source>
        <dbReference type="EMBL" id="TGA96631.1"/>
    </source>
</evidence>
<dbReference type="EMBL" id="SRJD01000021">
    <property type="protein sequence ID" value="TGA96631.1"/>
    <property type="molecule type" value="Genomic_DNA"/>
</dbReference>
<dbReference type="Proteomes" id="UP000298347">
    <property type="component" value="Unassembled WGS sequence"/>
</dbReference>
<evidence type="ECO:0000256" key="1">
    <source>
        <dbReference type="SAM" id="MobiDB-lite"/>
    </source>
</evidence>
<gene>
    <name evidence="2" type="ORF">E4665_14580</name>
</gene>
<keyword evidence="3" id="KW-1185">Reference proteome</keyword>
<name>A0A4Z0GJ53_9BACL</name>
<feature type="region of interest" description="Disordered" evidence="1">
    <location>
        <begin position="19"/>
        <end position="79"/>
    </location>
</feature>
<proteinExistence type="predicted"/>
<dbReference type="Gene3D" id="6.10.250.1010">
    <property type="match status" value="1"/>
</dbReference>
<protein>
    <submittedName>
        <fullName evidence="2">Uncharacterized protein</fullName>
    </submittedName>
</protein>